<reference evidence="2" key="1">
    <citation type="submission" date="2018-05" db="EMBL/GenBank/DDBJ databases">
        <title>Genome Sequencing of selected type strains of the family Eggerthellaceae.</title>
        <authorList>
            <person name="Danylec N."/>
            <person name="Stoll D.A."/>
            <person name="Doetsch A."/>
            <person name="Huch M."/>
        </authorList>
    </citation>
    <scope>NUCLEOTIDE SEQUENCE [LARGE SCALE GENOMIC DNA]</scope>
    <source>
        <strain evidence="2">DSM 24851</strain>
    </source>
</reference>
<dbReference type="AlphaFoldDB" id="A0A3N0B024"/>
<evidence type="ECO:0000313" key="2">
    <source>
        <dbReference type="Proteomes" id="UP000269591"/>
    </source>
</evidence>
<dbReference type="InterPro" id="IPR020945">
    <property type="entry name" value="DMSO/NO3_reduct_chaperone"/>
</dbReference>
<organism evidence="1 2">
    <name type="scientific">Slackia equolifaciens</name>
    <dbReference type="NCBI Taxonomy" id="498718"/>
    <lineage>
        <taxon>Bacteria</taxon>
        <taxon>Bacillati</taxon>
        <taxon>Actinomycetota</taxon>
        <taxon>Coriobacteriia</taxon>
        <taxon>Eggerthellales</taxon>
        <taxon>Eggerthellaceae</taxon>
        <taxon>Slackia</taxon>
    </lineage>
</organism>
<dbReference type="InterPro" id="IPR036411">
    <property type="entry name" value="TorD-like_sf"/>
</dbReference>
<keyword evidence="2" id="KW-1185">Reference proteome</keyword>
<name>A0A3N0B024_9ACTN</name>
<dbReference type="OrthoDB" id="3173009at2"/>
<dbReference type="Pfam" id="PF02613">
    <property type="entry name" value="Nitrate_red_del"/>
    <property type="match status" value="1"/>
</dbReference>
<gene>
    <name evidence="1" type="ORF">DMP06_04900</name>
</gene>
<dbReference type="Gene3D" id="1.10.3480.10">
    <property type="entry name" value="TorD-like"/>
    <property type="match status" value="1"/>
</dbReference>
<proteinExistence type="predicted"/>
<evidence type="ECO:0000313" key="1">
    <source>
        <dbReference type="EMBL" id="RNL40472.1"/>
    </source>
</evidence>
<protein>
    <submittedName>
        <fullName evidence="1">Nitrate reductase delta subunit</fullName>
    </submittedName>
</protein>
<comment type="caution">
    <text evidence="1">The sequence shown here is derived from an EMBL/GenBank/DDBJ whole genome shotgun (WGS) entry which is preliminary data.</text>
</comment>
<dbReference type="EMBL" id="QIBX01000006">
    <property type="protein sequence ID" value="RNL40472.1"/>
    <property type="molecule type" value="Genomic_DNA"/>
</dbReference>
<dbReference type="Proteomes" id="UP000269591">
    <property type="component" value="Unassembled WGS sequence"/>
</dbReference>
<accession>A0A3N0B024</accession>
<sequence length="229" mass="24820">MMNDAMTFATFACCFAPVERDEWNAIRADASWSDFLSGARSLLQDERPLGATLPPIGRARRGEPLSDFLAETEVRALFTPPTHDEKTSFSARHFTGGLPQSTVPVESLYTAWSKPGDGPFAGRTGLYLGDSALYMRDLMRSMGIAIPDEFASTPDHLAIELDLIATMLEAGMAAEAQTFCIERLAWLGSYRTKLMALGDEGLFYLALVDALIGIRARQEALASASAASA</sequence>
<dbReference type="SUPFAM" id="SSF89155">
    <property type="entry name" value="TorD-like"/>
    <property type="match status" value="1"/>
</dbReference>